<dbReference type="GO" id="GO:0000775">
    <property type="term" value="C:chromosome, centromeric region"/>
    <property type="evidence" value="ECO:0007669"/>
    <property type="project" value="UniProtKB-SubCell"/>
</dbReference>
<dbReference type="InterPro" id="IPR020839">
    <property type="entry name" value="SCD"/>
</dbReference>
<keyword evidence="2" id="KW-0131">Cell cycle</keyword>
<dbReference type="Pfam" id="PF08514">
    <property type="entry name" value="STAG"/>
    <property type="match status" value="1"/>
</dbReference>
<feature type="compositionally biased region" description="Acidic residues" evidence="3">
    <location>
        <begin position="1348"/>
        <end position="1359"/>
    </location>
</feature>
<comment type="subunit">
    <text evidence="2">Part of the cohesin complex which is composed of a heterodimer between a SMC1 protein (SMC1A or SMC1B) and SMC3, which are attached via their hinge domain, and RAD21 which link them at their heads, and one STAG protein.</text>
</comment>
<evidence type="ECO:0000313" key="6">
    <source>
        <dbReference type="Proteomes" id="UP000516260"/>
    </source>
</evidence>
<dbReference type="Pfam" id="PF21581">
    <property type="entry name" value="SCD"/>
    <property type="match status" value="1"/>
</dbReference>
<dbReference type="GO" id="GO:0000785">
    <property type="term" value="C:chromatin"/>
    <property type="evidence" value="ECO:0007669"/>
    <property type="project" value="UniProtKB-UniRule"/>
</dbReference>
<proteinExistence type="inferred from homology"/>
<evidence type="ECO:0000256" key="2">
    <source>
        <dbReference type="RuleBase" id="RU369063"/>
    </source>
</evidence>
<evidence type="ECO:0000256" key="1">
    <source>
        <dbReference type="ARBA" id="ARBA00005486"/>
    </source>
</evidence>
<dbReference type="GO" id="GO:0007059">
    <property type="term" value="P:chromosome segregation"/>
    <property type="evidence" value="ECO:0007669"/>
    <property type="project" value="UniProtKB-KW"/>
</dbReference>
<dbReference type="GO" id="GO:0005634">
    <property type="term" value="C:nucleus"/>
    <property type="evidence" value="ECO:0007669"/>
    <property type="project" value="UniProtKB-SubCell"/>
</dbReference>
<keyword evidence="2" id="KW-0158">Chromosome</keyword>
<keyword evidence="2" id="KW-0132">Cell division</keyword>
<dbReference type="GO" id="GO:0008278">
    <property type="term" value="C:cohesin complex"/>
    <property type="evidence" value="ECO:0007669"/>
    <property type="project" value="UniProtKB-UniRule"/>
</dbReference>
<accession>A0A4Z2CI55</accession>
<dbReference type="GO" id="GO:0003682">
    <property type="term" value="F:chromatin binding"/>
    <property type="evidence" value="ECO:0007669"/>
    <property type="project" value="TreeGrafter"/>
</dbReference>
<dbReference type="InterPro" id="IPR016024">
    <property type="entry name" value="ARM-type_fold"/>
</dbReference>
<dbReference type="GO" id="GO:0051301">
    <property type="term" value="P:cell division"/>
    <property type="evidence" value="ECO:0007669"/>
    <property type="project" value="UniProtKB-UniRule"/>
</dbReference>
<dbReference type="PANTHER" id="PTHR11199:SF2">
    <property type="entry name" value="COHESIN SUBUNIT SA"/>
    <property type="match status" value="1"/>
</dbReference>
<name>A0A4Z2CI55_9TELE</name>
<dbReference type="InterPro" id="IPR056396">
    <property type="entry name" value="HEAT_SCC3-SA"/>
</dbReference>
<dbReference type="InterPro" id="IPR039662">
    <property type="entry name" value="Cohesin_Scc3/SA"/>
</dbReference>
<keyword evidence="2" id="KW-0159">Chromosome partition</keyword>
<dbReference type="PANTHER" id="PTHR11199">
    <property type="entry name" value="STROMAL ANTIGEN"/>
    <property type="match status" value="1"/>
</dbReference>
<feature type="domain" description="SCD" evidence="4">
    <location>
        <begin position="528"/>
        <end position="613"/>
    </location>
</feature>
<evidence type="ECO:0000259" key="4">
    <source>
        <dbReference type="PROSITE" id="PS51425"/>
    </source>
</evidence>
<feature type="region of interest" description="Disordered" evidence="3">
    <location>
        <begin position="237"/>
        <end position="286"/>
    </location>
</feature>
<dbReference type="Proteomes" id="UP000516260">
    <property type="component" value="Chromosome 1"/>
</dbReference>
<dbReference type="PROSITE" id="PS51425">
    <property type="entry name" value="SCD"/>
    <property type="match status" value="1"/>
</dbReference>
<feature type="region of interest" description="Disordered" evidence="3">
    <location>
        <begin position="1282"/>
        <end position="1359"/>
    </location>
</feature>
<comment type="caution">
    <text evidence="5">The sequence shown here is derived from an EMBL/GenBank/DDBJ whole genome shotgun (WGS) entry which is preliminary data.</text>
</comment>
<dbReference type="Pfam" id="PF24571">
    <property type="entry name" value="HEAT_SCC3-SA"/>
    <property type="match status" value="1"/>
</dbReference>
<organism evidence="5 6">
    <name type="scientific">Takifugu bimaculatus</name>
    <dbReference type="NCBI Taxonomy" id="433685"/>
    <lineage>
        <taxon>Eukaryota</taxon>
        <taxon>Metazoa</taxon>
        <taxon>Chordata</taxon>
        <taxon>Craniata</taxon>
        <taxon>Vertebrata</taxon>
        <taxon>Euteleostomi</taxon>
        <taxon>Actinopterygii</taxon>
        <taxon>Neopterygii</taxon>
        <taxon>Teleostei</taxon>
        <taxon>Neoteleostei</taxon>
        <taxon>Acanthomorphata</taxon>
        <taxon>Eupercaria</taxon>
        <taxon>Tetraodontiformes</taxon>
        <taxon>Tetradontoidea</taxon>
        <taxon>Tetraodontidae</taxon>
        <taxon>Takifugu</taxon>
    </lineage>
</organism>
<reference evidence="5 6" key="1">
    <citation type="submission" date="2019-04" db="EMBL/GenBank/DDBJ databases">
        <title>The sequence and de novo assembly of Takifugu bimaculatus genome using PacBio and Hi-C technologies.</title>
        <authorList>
            <person name="Xu P."/>
            <person name="Liu B."/>
            <person name="Zhou Z."/>
        </authorList>
    </citation>
    <scope>NUCLEOTIDE SEQUENCE [LARGE SCALE GENOMIC DNA]</scope>
    <source>
        <strain evidence="5">TB-2018</strain>
        <tissue evidence="5">Muscle</tissue>
    </source>
</reference>
<comment type="similarity">
    <text evidence="1 2">Belongs to the SCC3 family.</text>
</comment>
<keyword evidence="6" id="KW-1185">Reference proteome</keyword>
<dbReference type="GO" id="GO:0007062">
    <property type="term" value="P:sister chromatid cohesion"/>
    <property type="evidence" value="ECO:0007669"/>
    <property type="project" value="UniProtKB-UniRule"/>
</dbReference>
<evidence type="ECO:0000256" key="3">
    <source>
        <dbReference type="SAM" id="MobiDB-lite"/>
    </source>
</evidence>
<dbReference type="InterPro" id="IPR013721">
    <property type="entry name" value="STAG"/>
</dbReference>
<comment type="subcellular location">
    <subcellularLocation>
        <location evidence="2">Nucleus</location>
    </subcellularLocation>
    <subcellularLocation>
        <location evidence="2">Chromosome</location>
    </subcellularLocation>
    <subcellularLocation>
        <location evidence="2">Chromosome</location>
        <location evidence="2">Centromere</location>
    </subcellularLocation>
</comment>
<feature type="compositionally biased region" description="Basic and acidic residues" evidence="3">
    <location>
        <begin position="260"/>
        <end position="271"/>
    </location>
</feature>
<evidence type="ECO:0000313" key="5">
    <source>
        <dbReference type="EMBL" id="TNN03835.1"/>
    </source>
</evidence>
<feature type="compositionally biased region" description="Basic residues" evidence="3">
    <location>
        <begin position="272"/>
        <end position="286"/>
    </location>
</feature>
<dbReference type="SUPFAM" id="SSF48371">
    <property type="entry name" value="ARM repeat"/>
    <property type="match status" value="1"/>
</dbReference>
<protein>
    <recommendedName>
        <fullName evidence="2">Cohesin subunit SA</fullName>
    </recommendedName>
    <alternativeName>
        <fullName evidence="2">SCC3 homolog</fullName>
    </alternativeName>
    <alternativeName>
        <fullName evidence="2">Stromal antigen</fullName>
    </alternativeName>
</protein>
<sequence>MAVNTSEPICQPCAYHQVFKVELQLKRPLMPVHLSPEQVGLEMLCLCGQLDLLIRAQMQQFQEQLGQGCSPEESDTFQAQGSEILDRMLQCLEHLPKPMPELEDYLDIVGLSAMFPRVEVFLIQGSPVDMLERPPMDDYLLHVAKLNQLLVLSQQLEEDIRHLGSHKYIAHQLSVIYQVICTFRGSHALSEIKKDIEANFKQMKQCLSTDEGSKHEPQLAAQYTTCKDCQDANTSAALTHSEEDSGNENRQRSQRRSKIVLKDSENGEHRSPKVKHKRKAGGSHGKRKEVEAVTLFEVVSMGRSAMQMVIDDWIEAYAMDRDMPLLDLINFFIQCCGCRGVVTAELCQNEEGDGIMSKMVEDLDEAAGLQYKKFLAFPWILTVTWPIDTDGVEYPLTQSGPYGRWFHSEFCDFISVLVGQCQHSVLFDSYLMNSLMSLLTELSNSPIRAFRHTCTLAALKFVSALVGVNLSLHVSIENSQKLYDVQRTKTTRQKSPLQLEKIQRKITELQEKRAEIESMMDILFKGIFLKRYRDVLPEVRSLCMEELGVWMKLYSSAFLNDGYLKYMGWMMYDKVPDVRLKCVLSLQRLYGDPLLLPKLDLFTSRFKERLISMTLDKDNEVSLQTMKLLILISKSSDDVLTPEDYKQLFQFVYSSQRPLAASAGELVFSRVLSTEPSSSVTQDEMNDEETCKQQTYARIKALLQFYQESELHKHVVYLVDSLWDCDLGLTQAQQAVLVEVLVASVRQASEGPVLAGRTGAKKVMSAREKKLQTDDCTKLTHHLLIMLPKLLSKFSSSCDIVASLMKIPQYFLPECINTHDTQAVASMVAEMATALELHSSSAVLEAAARTFLSLCEEGAAWCSVAQATRDSLIQRWVDQLTLLLNDSLVGNCFTADGEKTGEILATMKKLGAFQNCHDFQQWNLFELLSPLLSVKSSQGGAPPEVLLEVLQCLSYSILWSLNTSCERLSSTVKSVGQRLQLRLFCEWAHRCLSHVDLSVRHQAFLSVCDVLTAHSYQLHVCDRASFSVVLYTPSPKLQRALLSFVCLHVFVGADCDSHDSVGERSEVERLEDLHRRRNVLAAYCKLIIHGVLEMSMAAEVLMQYVKHYNSFGDIIKETIYRSRQVDKMESAAALVLCLQQLFTRLKQEQESGGGVHPGVQTFTWHQRASPGDSPSLSAISSSSARASNGIEFVFQEFSQTPETPAPPNLSYLAILSEFSCKLLKPDKRTVFSYLQKHTADCIADLRKECWQPLGYYRASLLAVADVEDAASCISSDKRQPVATRQLSKQKLEESPEVSTPADPKACKGSRSGLAHSHQKKASDLELLPVATEPPAKRPNTGAPVLGGEEPEDDTVEIEA</sequence>
<gene>
    <name evidence="5" type="ORF">fugu_000864</name>
</gene>
<comment type="function">
    <text evidence="2">Component of cohesin complex, a complex required for the cohesion of sister chromatids after DNA replication. The cohesin complex apparently forms a large proteinaceous ring within which sister chromatids can be trapped. At anaphase, the complex is cleaved and dissociates from chromatin, allowing sister chromatids to segregate.</text>
</comment>
<feature type="compositionally biased region" description="Basic and acidic residues" evidence="3">
    <location>
        <begin position="240"/>
        <end position="251"/>
    </location>
</feature>
<keyword evidence="2" id="KW-0539">Nucleus</keyword>
<dbReference type="EMBL" id="SWLE01000001">
    <property type="protein sequence ID" value="TNN03835.1"/>
    <property type="molecule type" value="Genomic_DNA"/>
</dbReference>